<evidence type="ECO:0008006" key="3">
    <source>
        <dbReference type="Google" id="ProtNLM"/>
    </source>
</evidence>
<proteinExistence type="predicted"/>
<sequence length="160" mass="18401">MDKKDIFLPRPINTILEGNRNYLSWSQAMRSFLKGRMLWQYCIGAITIPIKGASEEDTAFLSRMIEWDSHNHMILTWIRNTSISSISNLLGSFDDAKSAWDMLAKRYSTTHGSMKYQLVVELHQLRQEPGQSINDMFKFCSPAKYVADFCKIGAAINDRL</sequence>
<evidence type="ECO:0000313" key="1">
    <source>
        <dbReference type="EMBL" id="KAK9988615.1"/>
    </source>
</evidence>
<evidence type="ECO:0000313" key="2">
    <source>
        <dbReference type="Proteomes" id="UP001459277"/>
    </source>
</evidence>
<dbReference type="PANTHER" id="PTHR37610:SF80">
    <property type="entry name" value="RETROTRANSPOSON GAG DOMAIN-CONTAINING PROTEIN"/>
    <property type="match status" value="1"/>
</dbReference>
<name>A0AAW2BUN3_9ROSI</name>
<protein>
    <recommendedName>
        <fullName evidence="3">Retrotransposon Copia-like N-terminal domain-containing protein</fullName>
    </recommendedName>
</protein>
<dbReference type="EMBL" id="JAZDWU010000010">
    <property type="protein sequence ID" value="KAK9988615.1"/>
    <property type="molecule type" value="Genomic_DNA"/>
</dbReference>
<comment type="caution">
    <text evidence="1">The sequence shown here is derived from an EMBL/GenBank/DDBJ whole genome shotgun (WGS) entry which is preliminary data.</text>
</comment>
<keyword evidence="2" id="KW-1185">Reference proteome</keyword>
<organism evidence="1 2">
    <name type="scientific">Lithocarpus litseifolius</name>
    <dbReference type="NCBI Taxonomy" id="425828"/>
    <lineage>
        <taxon>Eukaryota</taxon>
        <taxon>Viridiplantae</taxon>
        <taxon>Streptophyta</taxon>
        <taxon>Embryophyta</taxon>
        <taxon>Tracheophyta</taxon>
        <taxon>Spermatophyta</taxon>
        <taxon>Magnoliopsida</taxon>
        <taxon>eudicotyledons</taxon>
        <taxon>Gunneridae</taxon>
        <taxon>Pentapetalae</taxon>
        <taxon>rosids</taxon>
        <taxon>fabids</taxon>
        <taxon>Fagales</taxon>
        <taxon>Fagaceae</taxon>
        <taxon>Lithocarpus</taxon>
    </lineage>
</organism>
<accession>A0AAW2BUN3</accession>
<dbReference type="Proteomes" id="UP001459277">
    <property type="component" value="Unassembled WGS sequence"/>
</dbReference>
<dbReference type="AlphaFoldDB" id="A0AAW2BUN3"/>
<reference evidence="1 2" key="1">
    <citation type="submission" date="2024-01" db="EMBL/GenBank/DDBJ databases">
        <title>A telomere-to-telomere, gap-free genome of sweet tea (Lithocarpus litseifolius).</title>
        <authorList>
            <person name="Zhou J."/>
        </authorList>
    </citation>
    <scope>NUCLEOTIDE SEQUENCE [LARGE SCALE GENOMIC DNA]</scope>
    <source>
        <strain evidence="1">Zhou-2022a</strain>
        <tissue evidence="1">Leaf</tissue>
    </source>
</reference>
<gene>
    <name evidence="1" type="ORF">SO802_028854</name>
</gene>
<dbReference type="PANTHER" id="PTHR37610">
    <property type="entry name" value="CCHC-TYPE DOMAIN-CONTAINING PROTEIN"/>
    <property type="match status" value="1"/>
</dbReference>